<dbReference type="SUPFAM" id="SSF54768">
    <property type="entry name" value="dsRNA-binding domain-like"/>
    <property type="match status" value="1"/>
</dbReference>
<accession>A0A0F9A228</accession>
<dbReference type="Pfam" id="PF00333">
    <property type="entry name" value="Ribosomal_S5"/>
    <property type="match status" value="1"/>
</dbReference>
<evidence type="ECO:0000256" key="2">
    <source>
        <dbReference type="ARBA" id="ARBA00022884"/>
    </source>
</evidence>
<evidence type="ECO:0000256" key="3">
    <source>
        <dbReference type="ARBA" id="ARBA00022980"/>
    </source>
</evidence>
<dbReference type="EMBL" id="LAZR01060172">
    <property type="protein sequence ID" value="KKK66236.1"/>
    <property type="molecule type" value="Genomic_DNA"/>
</dbReference>
<keyword evidence="3" id="KW-0689">Ribosomal protein</keyword>
<protein>
    <recommendedName>
        <fullName evidence="5">S5 DRBM domain-containing protein</fullName>
    </recommendedName>
</protein>
<keyword evidence="1" id="KW-0699">rRNA-binding</keyword>
<dbReference type="InterPro" id="IPR000851">
    <property type="entry name" value="Ribosomal_uS5"/>
</dbReference>
<dbReference type="InterPro" id="IPR018192">
    <property type="entry name" value="Ribosomal_uS5_N_CS"/>
</dbReference>
<dbReference type="FunFam" id="3.30.160.20:FF:000001">
    <property type="entry name" value="30S ribosomal protein S5"/>
    <property type="match status" value="1"/>
</dbReference>
<keyword evidence="4" id="KW-0687">Ribonucleoprotein</keyword>
<evidence type="ECO:0000256" key="4">
    <source>
        <dbReference type="ARBA" id="ARBA00023274"/>
    </source>
</evidence>
<organism evidence="6">
    <name type="scientific">marine sediment metagenome</name>
    <dbReference type="NCBI Taxonomy" id="412755"/>
    <lineage>
        <taxon>unclassified sequences</taxon>
        <taxon>metagenomes</taxon>
        <taxon>ecological metagenomes</taxon>
    </lineage>
</organism>
<proteinExistence type="predicted"/>
<dbReference type="GO" id="GO:0003735">
    <property type="term" value="F:structural constituent of ribosome"/>
    <property type="evidence" value="ECO:0007669"/>
    <property type="project" value="InterPro"/>
</dbReference>
<dbReference type="GO" id="GO:0006412">
    <property type="term" value="P:translation"/>
    <property type="evidence" value="ECO:0007669"/>
    <property type="project" value="InterPro"/>
</dbReference>
<dbReference type="GO" id="GO:0019843">
    <property type="term" value="F:rRNA binding"/>
    <property type="evidence" value="ECO:0007669"/>
    <property type="project" value="UniProtKB-KW"/>
</dbReference>
<evidence type="ECO:0000259" key="5">
    <source>
        <dbReference type="PROSITE" id="PS50881"/>
    </source>
</evidence>
<feature type="domain" description="S5 DRBM" evidence="5">
    <location>
        <begin position="11"/>
        <end position="74"/>
    </location>
</feature>
<gene>
    <name evidence="6" type="ORF">LCGC14_2966110</name>
</gene>
<dbReference type="PROSITE" id="PS00585">
    <property type="entry name" value="RIBOSOMAL_S5"/>
    <property type="match status" value="1"/>
</dbReference>
<dbReference type="AlphaFoldDB" id="A0A0F9A228"/>
<dbReference type="PROSITE" id="PS50881">
    <property type="entry name" value="S5_DSRBD"/>
    <property type="match status" value="1"/>
</dbReference>
<dbReference type="PANTHER" id="PTHR48277">
    <property type="entry name" value="MITOCHONDRIAL RIBOSOMAL PROTEIN S5"/>
    <property type="match status" value="1"/>
</dbReference>
<dbReference type="GO" id="GO:0005840">
    <property type="term" value="C:ribosome"/>
    <property type="evidence" value="ECO:0007669"/>
    <property type="project" value="UniProtKB-KW"/>
</dbReference>
<dbReference type="Gene3D" id="3.30.160.20">
    <property type="match status" value="1"/>
</dbReference>
<reference evidence="6" key="1">
    <citation type="journal article" date="2015" name="Nature">
        <title>Complex archaea that bridge the gap between prokaryotes and eukaryotes.</title>
        <authorList>
            <person name="Spang A."/>
            <person name="Saw J.H."/>
            <person name="Jorgensen S.L."/>
            <person name="Zaremba-Niedzwiedzka K."/>
            <person name="Martijn J."/>
            <person name="Lind A.E."/>
            <person name="van Eijk R."/>
            <person name="Schleper C."/>
            <person name="Guy L."/>
            <person name="Ettema T.J."/>
        </authorList>
    </citation>
    <scope>NUCLEOTIDE SEQUENCE</scope>
</reference>
<evidence type="ECO:0000313" key="6">
    <source>
        <dbReference type="EMBL" id="KKK66236.1"/>
    </source>
</evidence>
<sequence>MYKKDTGENELIDKVVHINRVAKVVKGGRRFSFSAIVVVGDGEGSIGFGLGKAGEVPEAIRKGVEKAKKKIPDCFDADDCPVEKLLDQALAKLKEQPPASSLTERLRLIFKDEGLFRTKWPQLHFEMIKADVLKLCDRLDAETQRAEKAEARLKAMYAGDLSPESRLSGYKV</sequence>
<dbReference type="InterPro" id="IPR013810">
    <property type="entry name" value="Ribosomal_uS5_N"/>
</dbReference>
<name>A0A0F9A228_9ZZZZ</name>
<dbReference type="GO" id="GO:1990904">
    <property type="term" value="C:ribonucleoprotein complex"/>
    <property type="evidence" value="ECO:0007669"/>
    <property type="project" value="UniProtKB-KW"/>
</dbReference>
<comment type="caution">
    <text evidence="6">The sequence shown here is derived from an EMBL/GenBank/DDBJ whole genome shotgun (WGS) entry which is preliminary data.</text>
</comment>
<keyword evidence="2" id="KW-0694">RNA-binding</keyword>
<feature type="non-terminal residue" evidence="6">
    <location>
        <position position="172"/>
    </location>
</feature>
<evidence type="ECO:0000256" key="1">
    <source>
        <dbReference type="ARBA" id="ARBA00022730"/>
    </source>
</evidence>
<dbReference type="PANTHER" id="PTHR48277:SF1">
    <property type="entry name" value="MITOCHONDRIAL RIBOSOMAL PROTEIN S5"/>
    <property type="match status" value="1"/>
</dbReference>